<accession>A0A1E7FGM9</accession>
<evidence type="ECO:0000313" key="2">
    <source>
        <dbReference type="EMBL" id="OEU17330.1"/>
    </source>
</evidence>
<feature type="compositionally biased region" description="Acidic residues" evidence="1">
    <location>
        <begin position="275"/>
        <end position="288"/>
    </location>
</feature>
<keyword evidence="3" id="KW-1185">Reference proteome</keyword>
<evidence type="ECO:0000256" key="1">
    <source>
        <dbReference type="SAM" id="MobiDB-lite"/>
    </source>
</evidence>
<dbReference type="Proteomes" id="UP000095751">
    <property type="component" value="Unassembled WGS sequence"/>
</dbReference>
<protein>
    <recommendedName>
        <fullName evidence="4">Tudor domain-containing protein</fullName>
    </recommendedName>
</protein>
<dbReference type="InParanoid" id="A0A1E7FGM9"/>
<evidence type="ECO:0000313" key="3">
    <source>
        <dbReference type="Proteomes" id="UP000095751"/>
    </source>
</evidence>
<dbReference type="SUPFAM" id="SSF63748">
    <property type="entry name" value="Tudor/PWWP/MBT"/>
    <property type="match status" value="1"/>
</dbReference>
<reference evidence="2 3" key="1">
    <citation type="submission" date="2016-09" db="EMBL/GenBank/DDBJ databases">
        <title>Extensive genetic diversity and differential bi-allelic expression allows diatom success in the polar Southern Ocean.</title>
        <authorList>
            <consortium name="DOE Joint Genome Institute"/>
            <person name="Mock T."/>
            <person name="Otillar R.P."/>
            <person name="Strauss J."/>
            <person name="Dupont C."/>
            <person name="Frickenhaus S."/>
            <person name="Maumus F."/>
            <person name="Mcmullan M."/>
            <person name="Sanges R."/>
            <person name="Schmutz J."/>
            <person name="Toseland A."/>
            <person name="Valas R."/>
            <person name="Veluchamy A."/>
            <person name="Ward B.J."/>
            <person name="Allen A."/>
            <person name="Barry K."/>
            <person name="Falciatore A."/>
            <person name="Ferrante M."/>
            <person name="Fortunato A.E."/>
            <person name="Gloeckner G."/>
            <person name="Gruber A."/>
            <person name="Hipkin R."/>
            <person name="Janech M."/>
            <person name="Kroth P."/>
            <person name="Leese F."/>
            <person name="Lindquist E."/>
            <person name="Lyon B.R."/>
            <person name="Martin J."/>
            <person name="Mayer C."/>
            <person name="Parker M."/>
            <person name="Quesneville H."/>
            <person name="Raymond J."/>
            <person name="Uhlig C."/>
            <person name="Valentin K.U."/>
            <person name="Worden A.Z."/>
            <person name="Armbrust E.V."/>
            <person name="Bowler C."/>
            <person name="Green B."/>
            <person name="Moulton V."/>
            <person name="Van Oosterhout C."/>
            <person name="Grigoriev I."/>
        </authorList>
    </citation>
    <scope>NUCLEOTIDE SEQUENCE [LARGE SCALE GENOMIC DNA]</scope>
    <source>
        <strain evidence="2 3">CCMP1102</strain>
    </source>
</reference>
<organism evidence="2 3">
    <name type="scientific">Fragilariopsis cylindrus CCMP1102</name>
    <dbReference type="NCBI Taxonomy" id="635003"/>
    <lineage>
        <taxon>Eukaryota</taxon>
        <taxon>Sar</taxon>
        <taxon>Stramenopiles</taxon>
        <taxon>Ochrophyta</taxon>
        <taxon>Bacillariophyta</taxon>
        <taxon>Bacillariophyceae</taxon>
        <taxon>Bacillariophycidae</taxon>
        <taxon>Bacillariales</taxon>
        <taxon>Bacillariaceae</taxon>
        <taxon>Fragilariopsis</taxon>
    </lineage>
</organism>
<dbReference type="EMBL" id="KV784357">
    <property type="protein sequence ID" value="OEU17330.1"/>
    <property type="molecule type" value="Genomic_DNA"/>
</dbReference>
<dbReference type="Gene3D" id="2.30.30.140">
    <property type="match status" value="1"/>
</dbReference>
<dbReference type="KEGG" id="fcy:FRACYDRAFT_237741"/>
<feature type="compositionally biased region" description="Acidic residues" evidence="1">
    <location>
        <begin position="255"/>
        <end position="265"/>
    </location>
</feature>
<feature type="region of interest" description="Disordered" evidence="1">
    <location>
        <begin position="245"/>
        <end position="295"/>
    </location>
</feature>
<evidence type="ECO:0008006" key="4">
    <source>
        <dbReference type="Google" id="ProtNLM"/>
    </source>
</evidence>
<proteinExistence type="predicted"/>
<name>A0A1E7FGM9_9STRA</name>
<dbReference type="AlphaFoldDB" id="A0A1E7FGM9"/>
<sequence length="358" mass="40529">MDILEDDVDDKDINVDFGSVMDTRIGSMHSQHINCLLGILPAWVLTYHSFKVGNREKNNFLNLLSFSGVTKDELCGIDNTKLNSIAKSLQISITKEFGIQITEKIVENIICKLKRIYNQESGQFEIDCSNDTRFNDTRLGLNILWKIDYIRPITGSNPTSWILSHRTSEKEEWITGDENVGIIINIKEMMNVNNSDRVVLAESSCQSTKQSIVKRYKTHNWNTQRKRKFELIIGGDIGGTADSELDVDLHHDSDSDSVIDSDISGDSDTGGASGDESDSDSDSSDDEITLSPLTQRRNDNVNVKVGRSILVKWNDNKHYKCIILSKYSSTHYNVRYEGNTDQKSVHDLSRVVWKKLKE</sequence>
<gene>
    <name evidence="2" type="ORF">FRACYDRAFT_237741</name>
</gene>